<protein>
    <submittedName>
        <fullName evidence="1">Uncharacterized protein</fullName>
    </submittedName>
</protein>
<accession>A0A369JXG0</accession>
<dbReference type="AlphaFoldDB" id="A0A369JXG0"/>
<gene>
    <name evidence="1" type="ORF">Hypma_005116</name>
</gene>
<dbReference type="InParanoid" id="A0A369JXG0"/>
<name>A0A369JXG0_HYPMA</name>
<reference evidence="1" key="1">
    <citation type="submission" date="2018-04" db="EMBL/GenBank/DDBJ databases">
        <title>Whole genome sequencing of Hypsizygus marmoreus.</title>
        <authorList>
            <person name="Choi I.-G."/>
            <person name="Min B."/>
            <person name="Kim J.-G."/>
            <person name="Kim S."/>
            <person name="Oh Y.-L."/>
            <person name="Kong W.-S."/>
            <person name="Park H."/>
            <person name="Jeong J."/>
            <person name="Song E.-S."/>
        </authorList>
    </citation>
    <scope>NUCLEOTIDE SEQUENCE [LARGE SCALE GENOMIC DNA]</scope>
    <source>
        <strain evidence="1">51987-8</strain>
    </source>
</reference>
<evidence type="ECO:0000313" key="1">
    <source>
        <dbReference type="EMBL" id="RDB27019.1"/>
    </source>
</evidence>
<proteinExistence type="predicted"/>
<organism evidence="1 2">
    <name type="scientific">Hypsizygus marmoreus</name>
    <name type="common">White beech mushroom</name>
    <name type="synonym">Agaricus marmoreus</name>
    <dbReference type="NCBI Taxonomy" id="39966"/>
    <lineage>
        <taxon>Eukaryota</taxon>
        <taxon>Fungi</taxon>
        <taxon>Dikarya</taxon>
        <taxon>Basidiomycota</taxon>
        <taxon>Agaricomycotina</taxon>
        <taxon>Agaricomycetes</taxon>
        <taxon>Agaricomycetidae</taxon>
        <taxon>Agaricales</taxon>
        <taxon>Tricholomatineae</taxon>
        <taxon>Lyophyllaceae</taxon>
        <taxon>Hypsizygus</taxon>
    </lineage>
</organism>
<sequence length="154" mass="16845">MFECTCDVVGYNGVPHASKRFQLIQAVPYVRYGCPGHSLGDPVRGYGLAGINESPRRLPGVSFIGGVPHACRPCCSQLPSQQGIIDPQDLLIPRSTDTEIVGHATSGLRLDWGRTRDSGFDDRLYSSHFKFQFLSGRVNGLSVFRTEVFGAQNS</sequence>
<evidence type="ECO:0000313" key="2">
    <source>
        <dbReference type="Proteomes" id="UP000076154"/>
    </source>
</evidence>
<comment type="caution">
    <text evidence="1">The sequence shown here is derived from an EMBL/GenBank/DDBJ whole genome shotgun (WGS) entry which is preliminary data.</text>
</comment>
<dbReference type="EMBL" id="LUEZ02000021">
    <property type="protein sequence ID" value="RDB27019.1"/>
    <property type="molecule type" value="Genomic_DNA"/>
</dbReference>
<dbReference type="Proteomes" id="UP000076154">
    <property type="component" value="Unassembled WGS sequence"/>
</dbReference>
<keyword evidence="2" id="KW-1185">Reference proteome</keyword>